<dbReference type="Pfam" id="PF13340">
    <property type="entry name" value="DUF4096"/>
    <property type="match status" value="1"/>
</dbReference>
<evidence type="ECO:0000313" key="3">
    <source>
        <dbReference type="Proteomes" id="UP000190037"/>
    </source>
</evidence>
<protein>
    <recommendedName>
        <fullName evidence="1">Insertion element IS402-like domain-containing protein</fullName>
    </recommendedName>
</protein>
<dbReference type="AlphaFoldDB" id="A0A1T3NLW9"/>
<dbReference type="Proteomes" id="UP000190037">
    <property type="component" value="Unassembled WGS sequence"/>
</dbReference>
<accession>A0A1T3NLW9</accession>
<gene>
    <name evidence="2" type="ORF">B4N89_36825</name>
</gene>
<keyword evidence="3" id="KW-1185">Reference proteome</keyword>
<dbReference type="STRING" id="159449.B4N89_36825"/>
<proteinExistence type="predicted"/>
<feature type="domain" description="Insertion element IS402-like" evidence="1">
    <location>
        <begin position="2"/>
        <end position="64"/>
    </location>
</feature>
<dbReference type="RefSeq" id="WP_078980932.1">
    <property type="nucleotide sequence ID" value="NZ_MWQN01000003.1"/>
</dbReference>
<evidence type="ECO:0000259" key="1">
    <source>
        <dbReference type="Pfam" id="PF13340"/>
    </source>
</evidence>
<reference evidence="2 3" key="1">
    <citation type="submission" date="2017-03" db="EMBL/GenBank/DDBJ databases">
        <title>Draft genome sequence of Streptomyces scabrisporus NF3, endophyte isolated from Amphipterygium adstringens.</title>
        <authorList>
            <person name="Vazquez M."/>
            <person name="Ceapa C.D."/>
            <person name="Rodriguez Luna D."/>
            <person name="Sanchez Esquivel S."/>
        </authorList>
    </citation>
    <scope>NUCLEOTIDE SEQUENCE [LARGE SCALE GENOMIC DNA]</scope>
    <source>
        <strain evidence="2 3">NF3</strain>
    </source>
</reference>
<dbReference type="EMBL" id="MWQN01000003">
    <property type="protein sequence ID" value="OPC77837.1"/>
    <property type="molecule type" value="Genomic_DNA"/>
</dbReference>
<comment type="caution">
    <text evidence="2">The sequence shown here is derived from an EMBL/GenBank/DDBJ whole genome shotgun (WGS) entry which is preliminary data.</text>
</comment>
<organism evidence="2 3">
    <name type="scientific">Embleya scabrispora</name>
    <dbReference type="NCBI Taxonomy" id="159449"/>
    <lineage>
        <taxon>Bacteria</taxon>
        <taxon>Bacillati</taxon>
        <taxon>Actinomycetota</taxon>
        <taxon>Actinomycetes</taxon>
        <taxon>Kitasatosporales</taxon>
        <taxon>Streptomycetaceae</taxon>
        <taxon>Embleya</taxon>
    </lineage>
</organism>
<evidence type="ECO:0000313" key="2">
    <source>
        <dbReference type="EMBL" id="OPC77837.1"/>
    </source>
</evidence>
<sequence>MWFPFEPLLPEPAPEAVPGSPRVPDRRALCGIQWEFLPSELGFGSGMTCWRRLEAWNGGGVWDRPYAILLARLYAAEQFDRSRAVIDSSHVRAAQRRGSMEFLLERRLFGFLLREVPGLLEQSPE</sequence>
<dbReference type="InterPro" id="IPR025161">
    <property type="entry name" value="IS402-like_dom"/>
</dbReference>
<name>A0A1T3NLW9_9ACTN</name>